<proteinExistence type="predicted"/>
<evidence type="ECO:0000313" key="1">
    <source>
        <dbReference type="EMBL" id="SFF66582.1"/>
    </source>
</evidence>
<reference evidence="1 2" key="1">
    <citation type="submission" date="2016-10" db="EMBL/GenBank/DDBJ databases">
        <authorList>
            <person name="de Groot N.N."/>
        </authorList>
    </citation>
    <scope>NUCLEOTIDE SEQUENCE [LARGE SCALE GENOMIC DNA]</scope>
    <source>
        <strain evidence="1 2">OK461</strain>
    </source>
</reference>
<name>A0A1I2KHS9_9ACTN</name>
<gene>
    <name evidence="1" type="ORF">SAMN02787118_110177</name>
</gene>
<organism evidence="1 2">
    <name type="scientific">Streptomyces mirabilis</name>
    <dbReference type="NCBI Taxonomy" id="68239"/>
    <lineage>
        <taxon>Bacteria</taxon>
        <taxon>Bacillati</taxon>
        <taxon>Actinomycetota</taxon>
        <taxon>Actinomycetes</taxon>
        <taxon>Kitasatosporales</taxon>
        <taxon>Streptomycetaceae</taxon>
        <taxon>Streptomyces</taxon>
    </lineage>
</organism>
<accession>A0A1I2KHS9</accession>
<dbReference type="Proteomes" id="UP000181942">
    <property type="component" value="Unassembled WGS sequence"/>
</dbReference>
<dbReference type="RefSeq" id="WP_177324134.1">
    <property type="nucleotide sequence ID" value="NZ_FONR01000010.1"/>
</dbReference>
<dbReference type="EMBL" id="FONR01000010">
    <property type="protein sequence ID" value="SFF66582.1"/>
    <property type="molecule type" value="Genomic_DNA"/>
</dbReference>
<sequence>MKRFAAELVDVLLVSIKNDRCQKDVDEFRSGIMGIFSFGVQPQDTLS</sequence>
<protein>
    <submittedName>
        <fullName evidence="1">Uncharacterized protein</fullName>
    </submittedName>
</protein>
<evidence type="ECO:0000313" key="2">
    <source>
        <dbReference type="Proteomes" id="UP000181942"/>
    </source>
</evidence>
<dbReference type="AlphaFoldDB" id="A0A1I2KHS9"/>